<dbReference type="Proteomes" id="UP000293550">
    <property type="component" value="Unassembled WGS sequence"/>
</dbReference>
<evidence type="ECO:0008006" key="4">
    <source>
        <dbReference type="Google" id="ProtNLM"/>
    </source>
</evidence>
<proteinExistence type="predicted"/>
<evidence type="ECO:0000256" key="1">
    <source>
        <dbReference type="SAM" id="SignalP"/>
    </source>
</evidence>
<protein>
    <recommendedName>
        <fullName evidence="4">Macro domain-containing protein</fullName>
    </recommendedName>
</protein>
<dbReference type="PANTHER" id="PTHR35609:SF1">
    <property type="entry name" value="MACRO DOMAIN-CONTAINING PROTEIN"/>
    <property type="match status" value="1"/>
</dbReference>
<gene>
    <name evidence="2" type="ORF">EQU50_06805</name>
</gene>
<organism evidence="2 3">
    <name type="scientific">Candidatus Finniella inopinata</name>
    <dbReference type="NCBI Taxonomy" id="1696036"/>
    <lineage>
        <taxon>Bacteria</taxon>
        <taxon>Pseudomonadati</taxon>
        <taxon>Pseudomonadota</taxon>
        <taxon>Alphaproteobacteria</taxon>
        <taxon>Holosporales</taxon>
        <taxon>Candidatus Paracaedibacteraceae</taxon>
        <taxon>Candidatus Finniella</taxon>
    </lineage>
</organism>
<reference evidence="2 3" key="1">
    <citation type="submission" date="2018-10" db="EMBL/GenBank/DDBJ databases">
        <title>An updated phylogeny of the Alphaproteobacteria reveals that the parasitic Rickettsiales and Holosporales have independent origins.</title>
        <authorList>
            <person name="Munoz-Gomez S.A."/>
            <person name="Hess S."/>
            <person name="Burger G."/>
            <person name="Lang B.F."/>
            <person name="Susko E."/>
            <person name="Slamovits C.H."/>
            <person name="Roger A.J."/>
        </authorList>
    </citation>
    <scope>NUCLEOTIDE SEQUENCE [LARGE SCALE GENOMIC DNA]</scope>
    <source>
        <strain evidence="2">HOLO01</strain>
    </source>
</reference>
<sequence>MKSLFKISVSLVVLYATCITSFASATSNRTKVNIIPLGSYASSRIVTTSNADSSMADLSVNLKAILFDEIQPAVQILHEELRPLSVKYKIVETKNDAGWSDYIREAHQLAKASEAEWQPLVDRNPLIPVSLEEIDAAYKRVTRSLSTTEKHKSNPRFFLVLGVDALKLTQSPAAENAVIQAASQGNFLESSSSDYMPYTDYIYDQTQGPRVSLASLAALIVRDYCMRSTPTDKTPKQPLLEDNLASFKLESGAVLENGYLKPALLNDHDQETFATRLETAGPGDLRILAQPGYSEDGKNILQVLNFAPAYQGFHPPASGSAGHRICKFLVPPQYRATAQLAVMKAVKTGRRIPLHLTLIGQGAFKNPSDVMKKALKDVYDTVQGYDVDVYIHVFSKSGLDKLQPNLPSEIGTLTVSSNKDFDMFAPGKPFDPYIFYTMSSSF</sequence>
<keyword evidence="1" id="KW-0732">Signal</keyword>
<evidence type="ECO:0000313" key="2">
    <source>
        <dbReference type="EMBL" id="RZI45518.1"/>
    </source>
</evidence>
<feature type="signal peptide" evidence="1">
    <location>
        <begin position="1"/>
        <end position="25"/>
    </location>
</feature>
<evidence type="ECO:0000313" key="3">
    <source>
        <dbReference type="Proteomes" id="UP000293550"/>
    </source>
</evidence>
<dbReference type="PANTHER" id="PTHR35609">
    <property type="entry name" value="MACRO DOMAIN-CONTAINING PROTEIN"/>
    <property type="match status" value="1"/>
</dbReference>
<comment type="caution">
    <text evidence="2">The sequence shown here is derived from an EMBL/GenBank/DDBJ whole genome shotgun (WGS) entry which is preliminary data.</text>
</comment>
<name>A0A4Q7DH00_9PROT</name>
<keyword evidence="3" id="KW-1185">Reference proteome</keyword>
<dbReference type="OrthoDB" id="319764at2"/>
<dbReference type="RefSeq" id="WP_130154379.1">
    <property type="nucleotide sequence ID" value="NZ_SCFB01000010.1"/>
</dbReference>
<accession>A0A4Q7DH00</accession>
<dbReference type="EMBL" id="SCFB01000010">
    <property type="protein sequence ID" value="RZI45518.1"/>
    <property type="molecule type" value="Genomic_DNA"/>
</dbReference>
<dbReference type="AlphaFoldDB" id="A0A4Q7DH00"/>
<feature type="chain" id="PRO_5020583197" description="Macro domain-containing protein" evidence="1">
    <location>
        <begin position="26"/>
        <end position="442"/>
    </location>
</feature>